<dbReference type="Gene3D" id="3.10.450.50">
    <property type="match status" value="1"/>
</dbReference>
<evidence type="ECO:0000313" key="3">
    <source>
        <dbReference type="Proteomes" id="UP000186684"/>
    </source>
</evidence>
<sequence>MSDPRHNPPAPQGKGARPEQAVLTRDTDLTKTEATRAVIEDMVDGLNDHRIDDIGAFFAENFRWMGNTGCGTKQGLREFQDNWQRPFQAAFSDKVCIDEARLYMGEWAAAFGRQEATHSGRFMGVAPTGKRVEIRYMDFWKVVDGKIVDNWVSVDFPHVLAQLGVDVFDGEGWEAFDRGARVPPRPDAAREDPS</sequence>
<accession>A0A1N7LFX8</accession>
<reference evidence="3" key="1">
    <citation type="submission" date="2017-01" db="EMBL/GenBank/DDBJ databases">
        <authorList>
            <person name="Varghese N."/>
            <person name="Submissions S."/>
        </authorList>
    </citation>
    <scope>NUCLEOTIDE SEQUENCE [LARGE SCALE GENOMIC DNA]</scope>
    <source>
        <strain evidence="3">DSM 29430</strain>
    </source>
</reference>
<evidence type="ECO:0000256" key="1">
    <source>
        <dbReference type="SAM" id="MobiDB-lite"/>
    </source>
</evidence>
<proteinExistence type="predicted"/>
<gene>
    <name evidence="2" type="ORF">SAMN05421759_102671</name>
</gene>
<dbReference type="STRING" id="633194.SAMN05421759_102671"/>
<organism evidence="2 3">
    <name type="scientific">Roseivivax lentus</name>
    <dbReference type="NCBI Taxonomy" id="633194"/>
    <lineage>
        <taxon>Bacteria</taxon>
        <taxon>Pseudomonadati</taxon>
        <taxon>Pseudomonadota</taxon>
        <taxon>Alphaproteobacteria</taxon>
        <taxon>Rhodobacterales</taxon>
        <taxon>Roseobacteraceae</taxon>
        <taxon>Roseivivax</taxon>
    </lineage>
</organism>
<dbReference type="InterPro" id="IPR009959">
    <property type="entry name" value="Cyclase_SnoaL-like"/>
</dbReference>
<dbReference type="RefSeq" id="WP_076446289.1">
    <property type="nucleotide sequence ID" value="NZ_FTOQ01000002.1"/>
</dbReference>
<evidence type="ECO:0000313" key="2">
    <source>
        <dbReference type="EMBL" id="SIS72727.1"/>
    </source>
</evidence>
<dbReference type="InterPro" id="IPR032710">
    <property type="entry name" value="NTF2-like_dom_sf"/>
</dbReference>
<dbReference type="AlphaFoldDB" id="A0A1N7LFX8"/>
<dbReference type="OrthoDB" id="129343at2"/>
<dbReference type="Pfam" id="PF07366">
    <property type="entry name" value="SnoaL"/>
    <property type="match status" value="1"/>
</dbReference>
<dbReference type="GO" id="GO:0030638">
    <property type="term" value="P:polyketide metabolic process"/>
    <property type="evidence" value="ECO:0007669"/>
    <property type="project" value="InterPro"/>
</dbReference>
<dbReference type="Proteomes" id="UP000186684">
    <property type="component" value="Unassembled WGS sequence"/>
</dbReference>
<feature type="region of interest" description="Disordered" evidence="1">
    <location>
        <begin position="1"/>
        <end position="22"/>
    </location>
</feature>
<dbReference type="SUPFAM" id="SSF54427">
    <property type="entry name" value="NTF2-like"/>
    <property type="match status" value="1"/>
</dbReference>
<name>A0A1N7LFX8_9RHOB</name>
<dbReference type="PANTHER" id="PTHR38436:SF1">
    <property type="entry name" value="ESTER CYCLASE"/>
    <property type="match status" value="1"/>
</dbReference>
<dbReference type="PANTHER" id="PTHR38436">
    <property type="entry name" value="POLYKETIDE CYCLASE SNOAL-LIKE DOMAIN"/>
    <property type="match status" value="1"/>
</dbReference>
<protein>
    <submittedName>
        <fullName evidence="2">Predicted ester cyclase</fullName>
    </submittedName>
</protein>
<dbReference type="EMBL" id="FTOQ01000002">
    <property type="protein sequence ID" value="SIS72727.1"/>
    <property type="molecule type" value="Genomic_DNA"/>
</dbReference>
<keyword evidence="3" id="KW-1185">Reference proteome</keyword>